<feature type="region of interest" description="Disordered" evidence="1">
    <location>
        <begin position="58"/>
        <end position="82"/>
    </location>
</feature>
<protein>
    <recommendedName>
        <fullName evidence="4">Splicing factor 3B subunit 5</fullName>
    </recommendedName>
</protein>
<accession>A0A1Q3A5H0</accession>
<dbReference type="EMBL" id="BDGX01000026">
    <property type="protein sequence ID" value="GAV50820.1"/>
    <property type="molecule type" value="Genomic_DNA"/>
</dbReference>
<evidence type="ECO:0000313" key="2">
    <source>
        <dbReference type="EMBL" id="GAV50820.1"/>
    </source>
</evidence>
<evidence type="ECO:0000256" key="1">
    <source>
        <dbReference type="SAM" id="MobiDB-lite"/>
    </source>
</evidence>
<dbReference type="Pfam" id="PF07189">
    <property type="entry name" value="SF3b10"/>
    <property type="match status" value="1"/>
</dbReference>
<feature type="compositionally biased region" description="Basic and acidic residues" evidence="1">
    <location>
        <begin position="70"/>
        <end position="82"/>
    </location>
</feature>
<dbReference type="InterPro" id="IPR009846">
    <property type="entry name" value="SF3b5/RDS3-10"/>
</dbReference>
<dbReference type="AlphaFoldDB" id="A0A1Q3A5H0"/>
<dbReference type="GO" id="GO:0071011">
    <property type="term" value="C:precatalytic spliceosome"/>
    <property type="evidence" value="ECO:0007669"/>
    <property type="project" value="TreeGrafter"/>
</dbReference>
<evidence type="ECO:0000313" key="3">
    <source>
        <dbReference type="Proteomes" id="UP000187013"/>
    </source>
</evidence>
<name>A0A1Q3A5H0_ZYGRO</name>
<sequence>MSEVQGQQRYQVLKHKYVGLGREYTTQEEWLSNVHRDTYHSLQAHSGLLEYLALAQGSSSKRQTKIQLIKKMDQNKSRPNES</sequence>
<comment type="caution">
    <text evidence="2">The sequence shown here is derived from an EMBL/GenBank/DDBJ whole genome shotgun (WGS) entry which is preliminary data.</text>
</comment>
<organism evidence="2 3">
    <name type="scientific">Zygosaccharomyces rouxii</name>
    <dbReference type="NCBI Taxonomy" id="4956"/>
    <lineage>
        <taxon>Eukaryota</taxon>
        <taxon>Fungi</taxon>
        <taxon>Dikarya</taxon>
        <taxon>Ascomycota</taxon>
        <taxon>Saccharomycotina</taxon>
        <taxon>Saccharomycetes</taxon>
        <taxon>Saccharomycetales</taxon>
        <taxon>Saccharomycetaceae</taxon>
        <taxon>Zygosaccharomyces</taxon>
    </lineage>
</organism>
<evidence type="ECO:0008006" key="4">
    <source>
        <dbReference type="Google" id="ProtNLM"/>
    </source>
</evidence>
<gene>
    <name evidence="2" type="ORF">ZYGR_0Z02430</name>
</gene>
<dbReference type="eggNOG" id="KOG3485">
    <property type="taxonomic scope" value="Eukaryota"/>
</dbReference>
<dbReference type="GO" id="GO:0000398">
    <property type="term" value="P:mRNA splicing, via spliceosome"/>
    <property type="evidence" value="ECO:0007669"/>
    <property type="project" value="TreeGrafter"/>
</dbReference>
<dbReference type="PANTHER" id="PTHR20978:SF0">
    <property type="entry name" value="SPLICING FACTOR 3B SUBUNIT 5"/>
    <property type="match status" value="1"/>
</dbReference>
<dbReference type="PANTHER" id="PTHR20978">
    <property type="entry name" value="SPLICING FACTOR 3B SUBUNIT 5"/>
    <property type="match status" value="1"/>
</dbReference>
<dbReference type="GO" id="GO:0005686">
    <property type="term" value="C:U2 snRNP"/>
    <property type="evidence" value="ECO:0007669"/>
    <property type="project" value="TreeGrafter"/>
</dbReference>
<reference evidence="2 3" key="1">
    <citation type="submission" date="2016-08" db="EMBL/GenBank/DDBJ databases">
        <title>Draft genome sequence of allopolyploid Zygosaccharomyces rouxii.</title>
        <authorList>
            <person name="Watanabe J."/>
            <person name="Uehara K."/>
            <person name="Mogi Y."/>
            <person name="Tsukioka Y."/>
        </authorList>
    </citation>
    <scope>NUCLEOTIDE SEQUENCE [LARGE SCALE GENOMIC DNA]</scope>
    <source>
        <strain evidence="2 3">NBRC 110957</strain>
    </source>
</reference>
<proteinExistence type="predicted"/>
<dbReference type="OrthoDB" id="274726at2759"/>
<dbReference type="Proteomes" id="UP000187013">
    <property type="component" value="Unassembled WGS sequence"/>
</dbReference>